<dbReference type="AlphaFoldDB" id="A0A2S1SUE8"/>
<protein>
    <recommendedName>
        <fullName evidence="1">DUF7848 domain-containing protein</fullName>
    </recommendedName>
</protein>
<dbReference type="Proteomes" id="UP000244900">
    <property type="component" value="Chromosome"/>
</dbReference>
<proteinExistence type="predicted"/>
<organism evidence="2 3">
    <name type="scientific">Streptomyces tirandamycinicus</name>
    <dbReference type="NCBI Taxonomy" id="2174846"/>
    <lineage>
        <taxon>Bacteria</taxon>
        <taxon>Bacillati</taxon>
        <taxon>Actinomycetota</taxon>
        <taxon>Actinomycetes</taxon>
        <taxon>Kitasatosporales</taxon>
        <taxon>Streptomycetaceae</taxon>
        <taxon>Streptomyces</taxon>
    </lineage>
</organism>
<sequence length="76" mass="8630">MTVRAVLRYVSYVMHRHPSAETTATARCLNPDCRWTSEPTGNADMCTDMCIQHTGRTGHMTFLREFSEVAVVERVP</sequence>
<dbReference type="InterPro" id="IPR057170">
    <property type="entry name" value="DUF7848"/>
</dbReference>
<evidence type="ECO:0000259" key="1">
    <source>
        <dbReference type="Pfam" id="PF25232"/>
    </source>
</evidence>
<evidence type="ECO:0000313" key="3">
    <source>
        <dbReference type="Proteomes" id="UP000244900"/>
    </source>
</evidence>
<dbReference type="Pfam" id="PF25232">
    <property type="entry name" value="DUF7848"/>
    <property type="match status" value="1"/>
</dbReference>
<dbReference type="KEGG" id="stir:DDW44_15575"/>
<reference evidence="2 3" key="1">
    <citation type="submission" date="2018-05" db="EMBL/GenBank/DDBJ databases">
        <title>Complete genome sequence of sponge-derived Streptomyces sp. HNM0039.</title>
        <authorList>
            <person name="Huang X."/>
            <person name="Zhou S."/>
        </authorList>
    </citation>
    <scope>NUCLEOTIDE SEQUENCE [LARGE SCALE GENOMIC DNA]</scope>
    <source>
        <strain evidence="2 3">HNM0039</strain>
    </source>
</reference>
<gene>
    <name evidence="2" type="ORF">DDW44_15575</name>
</gene>
<name>A0A2S1SUE8_9ACTN</name>
<dbReference type="EMBL" id="CP029188">
    <property type="protein sequence ID" value="AWI30033.1"/>
    <property type="molecule type" value="Genomic_DNA"/>
</dbReference>
<accession>A0A2S1SUE8</accession>
<evidence type="ECO:0000313" key="2">
    <source>
        <dbReference type="EMBL" id="AWI30033.1"/>
    </source>
</evidence>
<feature type="domain" description="DUF7848" evidence="1">
    <location>
        <begin position="1"/>
        <end position="66"/>
    </location>
</feature>
<keyword evidence="3" id="KW-1185">Reference proteome</keyword>